<evidence type="ECO:0000313" key="17">
    <source>
        <dbReference type="EMBL" id="ANS71334.1"/>
    </source>
</evidence>
<dbReference type="InterPro" id="IPR055355">
    <property type="entry name" value="ZP-C"/>
</dbReference>
<comment type="function">
    <text evidence="14">Component of the zona pellucida, an extracellular matrix surrounding oocytes which mediates sperm binding, induction of the acrosome reaction and prevents post-fertilization polyspermy. The zona pellucida is composed of 3 to 4 glycoproteins, ZP1, ZP2, ZP3, and ZP4. ZP3 is essential for sperm binding and zona matrix formation.</text>
</comment>
<evidence type="ECO:0000256" key="9">
    <source>
        <dbReference type="ARBA" id="ARBA00022729"/>
    </source>
</evidence>
<keyword evidence="9 14" id="KW-0732">Signal</keyword>
<accession>A0A1B1MRY4</accession>
<comment type="PTM">
    <text evidence="14">Proteolytically cleaved before the transmembrane segment to yield the secreted ectodomain incorporated in the zona pellucida.</text>
</comment>
<keyword evidence="4 14" id="KW-1003">Cell membrane</keyword>
<proteinExistence type="evidence at transcript level"/>
<evidence type="ECO:0000256" key="14">
    <source>
        <dbReference type="RuleBase" id="RU367066"/>
    </source>
</evidence>
<dbReference type="EMBL" id="KU518809">
    <property type="protein sequence ID" value="ANS71334.1"/>
    <property type="molecule type" value="mRNA"/>
</dbReference>
<dbReference type="GO" id="GO:0032190">
    <property type="term" value="F:acrosin binding"/>
    <property type="evidence" value="ECO:0007669"/>
    <property type="project" value="TreeGrafter"/>
</dbReference>
<evidence type="ECO:0000256" key="15">
    <source>
        <dbReference type="SAM" id="MobiDB-lite"/>
    </source>
</evidence>
<dbReference type="InterPro" id="IPR048290">
    <property type="entry name" value="ZP_chr"/>
</dbReference>
<keyword evidence="10" id="KW-1133">Transmembrane helix</keyword>
<dbReference type="GO" id="GO:0005886">
    <property type="term" value="C:plasma membrane"/>
    <property type="evidence" value="ECO:0007669"/>
    <property type="project" value="UniProtKB-SubCell"/>
</dbReference>
<feature type="region of interest" description="Disordered" evidence="15">
    <location>
        <begin position="24"/>
        <end position="48"/>
    </location>
</feature>
<sequence length="401" mass="44120">MGLQLVAVGLLVLTALASLSEAQHQQHGDQNIPWGKPGQTDQTEQTKQGKQLQWRFPALIIVDPPPGVTVDIVIPPPPDSINVRCEEQKVLVEVDMDFFGTGRMINPELLSLGGCPVSMVDNNAKMLFLESDLHGCGSMSHTTDGELIYALTLLYSPPTEGGTGIVRESPAVVGIECHYPRIHQTMVGPLIPLWTPYSAKRAREEYFLFFMFLMMDDLVTVRETTDFKLGEMIYIQATVLQFYHVPLRVYVDNCVAKPYNEEGSDSSVSYAFIDNHGCMKDAQVTGSSSRFLKRNRDDTISIMLEAFRFADSDQISITCTLKATPVSRPPDSAHKACSYLPGSGWAILEGSDSQCRCCDSTCSGDDGGSDDGKQQGPVSEPGDMWSEATIGPIRVNKKRRN</sequence>
<evidence type="ECO:0000256" key="12">
    <source>
        <dbReference type="ARBA" id="ARBA00023157"/>
    </source>
</evidence>
<dbReference type="PANTHER" id="PTHR11576:SF2">
    <property type="entry name" value="ZONA PELLUCIDA SPERM-BINDING PROTEIN 3"/>
    <property type="match status" value="1"/>
</dbReference>
<evidence type="ECO:0000256" key="4">
    <source>
        <dbReference type="ARBA" id="ARBA00022475"/>
    </source>
</evidence>
<dbReference type="GO" id="GO:0035805">
    <property type="term" value="C:egg coat"/>
    <property type="evidence" value="ECO:0007669"/>
    <property type="project" value="UniProtKB-SubCell"/>
</dbReference>
<dbReference type="InterPro" id="IPR055356">
    <property type="entry name" value="ZP-N"/>
</dbReference>
<gene>
    <name evidence="17" type="primary">ZPCa</name>
</gene>
<keyword evidence="12 14" id="KW-1015">Disulfide bond</keyword>
<comment type="domain">
    <text evidence="14">The ZP domain is involved in the polymerization of the ZP proteins to form the zona pellucida.</text>
</comment>
<dbReference type="Pfam" id="PF23344">
    <property type="entry name" value="ZP-N"/>
    <property type="match status" value="1"/>
</dbReference>
<dbReference type="Gene3D" id="2.60.40.3210">
    <property type="entry name" value="Zona pellucida, ZP-N domain"/>
    <property type="match status" value="1"/>
</dbReference>
<dbReference type="InterPro" id="IPR001507">
    <property type="entry name" value="ZP_dom"/>
</dbReference>
<dbReference type="GO" id="GO:0007339">
    <property type="term" value="P:binding of sperm to zona pellucida"/>
    <property type="evidence" value="ECO:0007669"/>
    <property type="project" value="UniProtKB-UniRule"/>
</dbReference>
<dbReference type="SMART" id="SM00241">
    <property type="entry name" value="ZP"/>
    <property type="match status" value="1"/>
</dbReference>
<protein>
    <recommendedName>
        <fullName evidence="3 14">Zona pellucida sperm-binding protein 3</fullName>
    </recommendedName>
</protein>
<dbReference type="PRINTS" id="PR00023">
    <property type="entry name" value="ZPELLUCIDA"/>
</dbReference>
<dbReference type="GO" id="GO:0035804">
    <property type="term" value="F:structural constituent of egg coat"/>
    <property type="evidence" value="ECO:0007669"/>
    <property type="project" value="UniProtKB-UniRule"/>
</dbReference>
<comment type="similarity">
    <text evidence="2 14">Belongs to the ZP domain family. ZPC subfamily.</text>
</comment>
<feature type="domain" description="ZP" evidence="16">
    <location>
        <begin position="84"/>
        <end position="344"/>
    </location>
</feature>
<evidence type="ECO:0000256" key="13">
    <source>
        <dbReference type="ARBA" id="ARBA00023180"/>
    </source>
</evidence>
<dbReference type="FunFam" id="2.60.40.4100:FF:000002">
    <property type="entry name" value="Zona pellucida sperm-binding protein 3"/>
    <property type="match status" value="1"/>
</dbReference>
<evidence type="ECO:0000256" key="5">
    <source>
        <dbReference type="ARBA" id="ARBA00022525"/>
    </source>
</evidence>
<evidence type="ECO:0000256" key="8">
    <source>
        <dbReference type="ARBA" id="ARBA00022692"/>
    </source>
</evidence>
<evidence type="ECO:0000256" key="11">
    <source>
        <dbReference type="ARBA" id="ARBA00023136"/>
    </source>
</evidence>
<dbReference type="FunFam" id="2.60.40.3210:FF:000001">
    <property type="entry name" value="Zona pellucida sperm-binding protein 3"/>
    <property type="match status" value="1"/>
</dbReference>
<feature type="signal peptide" evidence="14">
    <location>
        <begin position="1"/>
        <end position="22"/>
    </location>
</feature>
<evidence type="ECO:0000256" key="6">
    <source>
        <dbReference type="ARBA" id="ARBA00022530"/>
    </source>
</evidence>
<comment type="subcellular location">
    <subcellularLocation>
        <location evidence="1">Secreted</location>
        <location evidence="1">Extracellular space</location>
        <location evidence="1">Extracellular matrix</location>
    </subcellularLocation>
    <subcellularLocation>
        <location evidence="14">Zona pellucida</location>
    </subcellularLocation>
    <subcellularLocation>
        <location evidence="14">Cell membrane</location>
        <topology evidence="14">Single-pass type I membrane protein</topology>
    </subcellularLocation>
</comment>
<evidence type="ECO:0000259" key="16">
    <source>
        <dbReference type="PROSITE" id="PS51034"/>
    </source>
</evidence>
<name>A0A1B1MRY4_ENGEN</name>
<keyword evidence="17" id="KW-0261">Viral envelope protein</keyword>
<evidence type="ECO:0000256" key="2">
    <source>
        <dbReference type="ARBA" id="ARBA00006735"/>
    </source>
</evidence>
<feature type="region of interest" description="Disordered" evidence="15">
    <location>
        <begin position="362"/>
        <end position="401"/>
    </location>
</feature>
<dbReference type="PANTHER" id="PTHR11576">
    <property type="entry name" value="ZONA PELLUCIDA SPERM-BINDING PROTEIN 3"/>
    <property type="match status" value="1"/>
</dbReference>
<keyword evidence="5 14" id="KW-0964">Secreted</keyword>
<evidence type="ECO:0000256" key="7">
    <source>
        <dbReference type="ARBA" id="ARBA00022685"/>
    </source>
</evidence>
<keyword evidence="6 14" id="KW-0272">Extracellular matrix</keyword>
<dbReference type="Gene3D" id="2.60.40.4100">
    <property type="entry name" value="Zona pellucida, ZP-C domain"/>
    <property type="match status" value="1"/>
</dbReference>
<keyword evidence="8" id="KW-0812">Transmembrane</keyword>
<evidence type="ECO:0000256" key="10">
    <source>
        <dbReference type="ARBA" id="ARBA00022989"/>
    </source>
</evidence>
<dbReference type="GO" id="GO:2000344">
    <property type="term" value="P:positive regulation of acrosome reaction"/>
    <property type="evidence" value="ECO:0007669"/>
    <property type="project" value="UniProtKB-UniRule"/>
</dbReference>
<dbReference type="InterPro" id="IPR042235">
    <property type="entry name" value="ZP-C_dom"/>
</dbReference>
<evidence type="ECO:0000256" key="1">
    <source>
        <dbReference type="ARBA" id="ARBA00004498"/>
    </source>
</evidence>
<dbReference type="Pfam" id="PF00100">
    <property type="entry name" value="Zona_pellucida"/>
    <property type="match status" value="1"/>
</dbReference>
<organism evidence="17">
    <name type="scientific">Engraulis encrasicolus</name>
    <name type="common">European anchovy</name>
    <dbReference type="NCBI Taxonomy" id="184585"/>
    <lineage>
        <taxon>Eukaryota</taxon>
        <taxon>Metazoa</taxon>
        <taxon>Chordata</taxon>
        <taxon>Craniata</taxon>
        <taxon>Vertebrata</taxon>
        <taxon>Euteleostomi</taxon>
        <taxon>Actinopterygii</taxon>
        <taxon>Neopterygii</taxon>
        <taxon>Teleostei</taxon>
        <taxon>Clupei</taxon>
        <taxon>Clupeiformes</taxon>
        <taxon>Clupeoidei</taxon>
        <taxon>Engraulidae</taxon>
        <taxon>Engraulinae</taxon>
        <taxon>Engraulis</taxon>
    </lineage>
</organism>
<keyword evidence="7 14" id="KW-0165">Cleavage on pair of basic residues</keyword>
<dbReference type="PROSITE" id="PS51034">
    <property type="entry name" value="ZP_2"/>
    <property type="match status" value="1"/>
</dbReference>
<reference evidence="17" key="1">
    <citation type="journal article" date="2016" name="Mol. Phylogenet. Evol.">
        <title>Clupeiformes' Egg Envelope Proteins characterization: The case of Engraulis encrasicolus as a proxy for stock assessment through a novel molecular tool.</title>
        <authorList>
            <person name="Miccoli A."/>
            <person name="Leonori I."/>
            <person name="Estonba A."/>
            <person name="De Felice A."/>
            <person name="Piccinetti C.C."/>
            <person name="Carnevali O."/>
        </authorList>
    </citation>
    <scope>NUCLEOTIDE SEQUENCE</scope>
    <source>
        <tissue evidence="17">Liver</tissue>
    </source>
</reference>
<dbReference type="AlphaFoldDB" id="A0A1B1MRY4"/>
<keyword evidence="17" id="KW-0946">Virion</keyword>
<evidence type="ECO:0000256" key="3">
    <source>
        <dbReference type="ARBA" id="ARBA00017980"/>
    </source>
</evidence>
<feature type="compositionally biased region" description="Polar residues" evidence="15">
    <location>
        <begin position="39"/>
        <end position="48"/>
    </location>
</feature>
<dbReference type="GO" id="GO:0035803">
    <property type="term" value="P:egg coat formation"/>
    <property type="evidence" value="ECO:0007669"/>
    <property type="project" value="UniProtKB-UniRule"/>
</dbReference>
<keyword evidence="11" id="KW-0472">Membrane</keyword>
<feature type="chain" id="PRO_5025704230" description="Zona pellucida sperm-binding protein 3" evidence="14">
    <location>
        <begin position="23"/>
        <end position="401"/>
    </location>
</feature>
<keyword evidence="13" id="KW-0325">Glycoprotein</keyword>